<feature type="domain" description="Pre-toxin TG" evidence="5">
    <location>
        <begin position="73"/>
        <end position="124"/>
    </location>
</feature>
<keyword evidence="3" id="KW-0472">Membrane</keyword>
<keyword evidence="2" id="KW-0964">Secreted</keyword>
<feature type="domain" description="MafB19-like deaminase" evidence="4">
    <location>
        <begin position="148"/>
        <end position="280"/>
    </location>
</feature>
<evidence type="ECO:0000256" key="3">
    <source>
        <dbReference type="SAM" id="Phobius"/>
    </source>
</evidence>
<dbReference type="GO" id="GO:0002100">
    <property type="term" value="P:tRNA wobble adenosine to inosine editing"/>
    <property type="evidence" value="ECO:0007669"/>
    <property type="project" value="InterPro"/>
</dbReference>
<dbReference type="InterPro" id="IPR027797">
    <property type="entry name" value="PT-TG_dom"/>
</dbReference>
<feature type="transmembrane region" description="Helical" evidence="3">
    <location>
        <begin position="21"/>
        <end position="39"/>
    </location>
</feature>
<dbReference type="Pfam" id="PF14437">
    <property type="entry name" value="MafB19-deam"/>
    <property type="match status" value="1"/>
</dbReference>
<dbReference type="Proteomes" id="UP000241639">
    <property type="component" value="Unassembled WGS sequence"/>
</dbReference>
<comment type="caution">
    <text evidence="6">The sequence shown here is derived from an EMBL/GenBank/DDBJ whole genome shotgun (WGS) entry which is preliminary data.</text>
</comment>
<organism evidence="6 7">
    <name type="scientific">Desmospora activa DSM 45169</name>
    <dbReference type="NCBI Taxonomy" id="1121389"/>
    <lineage>
        <taxon>Bacteria</taxon>
        <taxon>Bacillati</taxon>
        <taxon>Bacillota</taxon>
        <taxon>Bacilli</taxon>
        <taxon>Bacillales</taxon>
        <taxon>Thermoactinomycetaceae</taxon>
        <taxon>Desmospora</taxon>
    </lineage>
</organism>
<proteinExistence type="predicted"/>
<dbReference type="InterPro" id="IPR058535">
    <property type="entry name" value="MafB19-deam"/>
</dbReference>
<protein>
    <submittedName>
        <fullName evidence="6">tRNA-specific A34 adenosine deaminase</fullName>
    </submittedName>
</protein>
<accession>A0A2T4Z6L8</accession>
<keyword evidence="7" id="KW-1185">Reference proteome</keyword>
<feature type="transmembrane region" description="Helical" evidence="3">
    <location>
        <begin position="59"/>
        <end position="81"/>
    </location>
</feature>
<gene>
    <name evidence="6" type="ORF">C8J48_0083</name>
</gene>
<keyword evidence="3" id="KW-0812">Transmembrane</keyword>
<dbReference type="GO" id="GO:0005576">
    <property type="term" value="C:extracellular region"/>
    <property type="evidence" value="ECO:0007669"/>
    <property type="project" value="UniProtKB-SubCell"/>
</dbReference>
<evidence type="ECO:0000259" key="4">
    <source>
        <dbReference type="Pfam" id="PF14437"/>
    </source>
</evidence>
<dbReference type="Pfam" id="PF14449">
    <property type="entry name" value="PT-TG"/>
    <property type="match status" value="1"/>
</dbReference>
<reference evidence="6 7" key="1">
    <citation type="submission" date="2018-04" db="EMBL/GenBank/DDBJ databases">
        <title>Genomic Encyclopedia of Archaeal and Bacterial Type Strains, Phase II (KMG-II): from individual species to whole genera.</title>
        <authorList>
            <person name="Goeker M."/>
        </authorList>
    </citation>
    <scope>NUCLEOTIDE SEQUENCE [LARGE SCALE GENOMIC DNA]</scope>
    <source>
        <strain evidence="6 7">DSM 45169</strain>
    </source>
</reference>
<dbReference type="RefSeq" id="WP_107724431.1">
    <property type="nucleotide sequence ID" value="NZ_PZZP01000001.1"/>
</dbReference>
<keyword evidence="3" id="KW-1133">Transmembrane helix</keyword>
<evidence type="ECO:0000259" key="5">
    <source>
        <dbReference type="Pfam" id="PF14449"/>
    </source>
</evidence>
<dbReference type="OrthoDB" id="7182479at2"/>
<evidence type="ECO:0000256" key="1">
    <source>
        <dbReference type="ARBA" id="ARBA00004613"/>
    </source>
</evidence>
<sequence length="294" mass="32742">MKGREISKPSDTEQKRYNYTLYFLMILLLSIVFILLLPPDIAQAHNCGDFRDCYSTLRAAVAATLGLSMFAVMLSIGLDFVPIVGQTKGMIEAISGRDLITGEELEDHVRLLGILGPAGRIAGGAASVGRGASHFSKAESGYIEIQRFRRILNMPRYSLTNGRTGTVARVEVNGRRIFGVNTSLIKNSKYAPRDMDLRRRWLREVNWVPPKKNKPNHLGHAQSLSHAESHALIRAYERMERLGGQLPKKLTMVVDRPTCNICRGEMPALLKRLGIEELTIYSGGRDAIIIKAIK</sequence>
<dbReference type="EMBL" id="PZZP01000001">
    <property type="protein sequence ID" value="PTM57535.1"/>
    <property type="molecule type" value="Genomic_DNA"/>
</dbReference>
<dbReference type="AlphaFoldDB" id="A0A2T4Z6L8"/>
<dbReference type="GO" id="GO:0008251">
    <property type="term" value="F:tRNA-specific adenosine deaminase activity"/>
    <property type="evidence" value="ECO:0007669"/>
    <property type="project" value="InterPro"/>
</dbReference>
<name>A0A2T4Z6L8_9BACL</name>
<evidence type="ECO:0000256" key="2">
    <source>
        <dbReference type="ARBA" id="ARBA00022525"/>
    </source>
</evidence>
<evidence type="ECO:0000313" key="6">
    <source>
        <dbReference type="EMBL" id="PTM57535.1"/>
    </source>
</evidence>
<evidence type="ECO:0000313" key="7">
    <source>
        <dbReference type="Proteomes" id="UP000241639"/>
    </source>
</evidence>
<comment type="subcellular location">
    <subcellularLocation>
        <location evidence="1">Secreted</location>
    </subcellularLocation>
</comment>